<evidence type="ECO:0000313" key="11">
    <source>
        <dbReference type="EMBL" id="SUJ30553.1"/>
    </source>
</evidence>
<dbReference type="InterPro" id="IPR008969">
    <property type="entry name" value="CarboxyPept-like_regulatory"/>
</dbReference>
<evidence type="ECO:0000256" key="5">
    <source>
        <dbReference type="ARBA" id="ARBA00022729"/>
    </source>
</evidence>
<comment type="subcellular location">
    <subcellularLocation>
        <location evidence="1 8">Cell outer membrane</location>
        <topology evidence="1 8">Multi-pass membrane protein</topology>
    </subcellularLocation>
</comment>
<protein>
    <submittedName>
        <fullName evidence="11">Enterobactin outer-membrane receptor</fullName>
    </submittedName>
</protein>
<organism evidence="11 12">
    <name type="scientific">Sphingobacterium spiritivorum</name>
    <name type="common">Flavobacterium spiritivorum</name>
    <dbReference type="NCBI Taxonomy" id="258"/>
    <lineage>
        <taxon>Bacteria</taxon>
        <taxon>Pseudomonadati</taxon>
        <taxon>Bacteroidota</taxon>
        <taxon>Sphingobacteriia</taxon>
        <taxon>Sphingobacteriales</taxon>
        <taxon>Sphingobacteriaceae</taxon>
        <taxon>Sphingobacterium</taxon>
    </lineage>
</organism>
<dbReference type="InterPro" id="IPR036942">
    <property type="entry name" value="Beta-barrel_TonB_sf"/>
</dbReference>
<keyword evidence="4 8" id="KW-0812">Transmembrane</keyword>
<dbReference type="GO" id="GO:0009279">
    <property type="term" value="C:cell outer membrane"/>
    <property type="evidence" value="ECO:0007669"/>
    <property type="project" value="UniProtKB-SubCell"/>
</dbReference>
<evidence type="ECO:0000256" key="2">
    <source>
        <dbReference type="ARBA" id="ARBA00022448"/>
    </source>
</evidence>
<dbReference type="Pfam" id="PF07715">
    <property type="entry name" value="Plug"/>
    <property type="match status" value="1"/>
</dbReference>
<dbReference type="Pfam" id="PF13715">
    <property type="entry name" value="CarbopepD_reg_2"/>
    <property type="match status" value="1"/>
</dbReference>
<evidence type="ECO:0000256" key="4">
    <source>
        <dbReference type="ARBA" id="ARBA00022692"/>
    </source>
</evidence>
<keyword evidence="11" id="KW-0675">Receptor</keyword>
<keyword evidence="6 8" id="KW-0472">Membrane</keyword>
<keyword evidence="3 8" id="KW-1134">Transmembrane beta strand</keyword>
<evidence type="ECO:0000259" key="10">
    <source>
        <dbReference type="SMART" id="SM00965"/>
    </source>
</evidence>
<dbReference type="SUPFAM" id="SSF49464">
    <property type="entry name" value="Carboxypeptidase regulatory domain-like"/>
    <property type="match status" value="1"/>
</dbReference>
<dbReference type="Gene3D" id="2.170.130.10">
    <property type="entry name" value="TonB-dependent receptor, plug domain"/>
    <property type="match status" value="1"/>
</dbReference>
<accession>A0A380CXV2</accession>
<proteinExistence type="inferred from homology"/>
<dbReference type="InterPro" id="IPR023997">
    <property type="entry name" value="TonB-dep_OMP_SusC/RagA_CS"/>
</dbReference>
<dbReference type="SUPFAM" id="SSF56935">
    <property type="entry name" value="Porins"/>
    <property type="match status" value="1"/>
</dbReference>
<dbReference type="InterPro" id="IPR039426">
    <property type="entry name" value="TonB-dep_rcpt-like"/>
</dbReference>
<name>A0A380CXV2_SPHSI</name>
<dbReference type="GO" id="GO:0044718">
    <property type="term" value="P:siderophore transmembrane transport"/>
    <property type="evidence" value="ECO:0007669"/>
    <property type="project" value="TreeGrafter"/>
</dbReference>
<evidence type="ECO:0000313" key="12">
    <source>
        <dbReference type="Proteomes" id="UP000254893"/>
    </source>
</evidence>
<dbReference type="GO" id="GO:0015344">
    <property type="term" value="F:siderophore uptake transmembrane transporter activity"/>
    <property type="evidence" value="ECO:0007669"/>
    <property type="project" value="TreeGrafter"/>
</dbReference>
<dbReference type="InterPro" id="IPR011662">
    <property type="entry name" value="Secretin/TonB_short_N"/>
</dbReference>
<dbReference type="PROSITE" id="PS52016">
    <property type="entry name" value="TONB_DEPENDENT_REC_3"/>
    <property type="match status" value="1"/>
</dbReference>
<evidence type="ECO:0000256" key="1">
    <source>
        <dbReference type="ARBA" id="ARBA00004571"/>
    </source>
</evidence>
<evidence type="ECO:0000256" key="7">
    <source>
        <dbReference type="ARBA" id="ARBA00023237"/>
    </source>
</evidence>
<feature type="domain" description="Secretin/TonB short N-terminal" evidence="10">
    <location>
        <begin position="66"/>
        <end position="117"/>
    </location>
</feature>
<reference evidence="11 12" key="1">
    <citation type="submission" date="2018-06" db="EMBL/GenBank/DDBJ databases">
        <authorList>
            <consortium name="Pathogen Informatics"/>
            <person name="Doyle S."/>
        </authorList>
    </citation>
    <scope>NUCLEOTIDE SEQUENCE [LARGE SCALE GENOMIC DNA]</scope>
    <source>
        <strain evidence="11 12">NCTC11388</strain>
    </source>
</reference>
<dbReference type="InterPro" id="IPR012910">
    <property type="entry name" value="Plug_dom"/>
</dbReference>
<dbReference type="Gene3D" id="2.40.170.20">
    <property type="entry name" value="TonB-dependent receptor, beta-barrel domain"/>
    <property type="match status" value="1"/>
</dbReference>
<evidence type="ECO:0000256" key="3">
    <source>
        <dbReference type="ARBA" id="ARBA00022452"/>
    </source>
</evidence>
<keyword evidence="9" id="KW-1133">Transmembrane helix</keyword>
<dbReference type="EMBL" id="UGYW01000002">
    <property type="protein sequence ID" value="SUJ30553.1"/>
    <property type="molecule type" value="Genomic_DNA"/>
</dbReference>
<dbReference type="SMART" id="SM00965">
    <property type="entry name" value="STN"/>
    <property type="match status" value="1"/>
</dbReference>
<comment type="similarity">
    <text evidence="8">Belongs to the TonB-dependent receptor family.</text>
</comment>
<gene>
    <name evidence="11" type="primary">fepA_13</name>
    <name evidence="11" type="ORF">NCTC11388_04800</name>
</gene>
<evidence type="ECO:0000256" key="6">
    <source>
        <dbReference type="ARBA" id="ARBA00023136"/>
    </source>
</evidence>
<keyword evidence="2 8" id="KW-0813">Transport</keyword>
<keyword evidence="5" id="KW-0732">Signal</keyword>
<evidence type="ECO:0000256" key="8">
    <source>
        <dbReference type="PROSITE-ProRule" id="PRU01360"/>
    </source>
</evidence>
<dbReference type="RefSeq" id="WP_115171902.1">
    <property type="nucleotide sequence ID" value="NZ_UGYW01000002.1"/>
</dbReference>
<dbReference type="PANTHER" id="PTHR30069">
    <property type="entry name" value="TONB-DEPENDENT OUTER MEMBRANE RECEPTOR"/>
    <property type="match status" value="1"/>
</dbReference>
<sequence length="1129" mass="125710">MNYNVGLGGLRTVLLKLLWVMKITVFMLAVAFVLVSFKGEAQTINIRGSHLRIENLIKEIQKQSGYNFLFDDQLLERTNVKNVHIVNASVKQALDAIFNETDIAYVVTDKNIVLKKKKELGVAVTTLTLQEEVIKGVVRNDQGIVLPGATIRNKRSGLIVSTNNEGEFSIRAQAGDVLECSFLGYQRAEYKVKNNENAAVVLSKAITELNDIVVVGYGAQQKKLVAGAINTIKGDELAKSPAVNLSNTLMGRAPGISSTMTSGAPDRDRATIKIRGMGEALIVIDGVAREGQGIIGMEMDKLDPNSIESVTVLKDAAAAVYGTRGANGVILITTKKGNKERLDIQYSGQFGFQQSTRLPRFLDSYQYALLNNEMYDNDVAEKGSSPRSKYTNDELQKFRDGTDPDRYPNTDWYKEVLNNTAMLQRHNVNVNGGSKNARYFVSGTYTDQDGLMKTSGLKRYGLVSNTEYDVTPNTNLSVGINYISETANNPAAYAETIFSRLASLGSIAPARFSNGYYAYSGFSGNPYSDVLAESGYNRTTRNVFTGSFRLTQQIPFIKGLSASAAVTVDRNNAFQKGFTTPVPQYTLAQDREEYTLQNGSEKPYLSQSYNQNNNVNVQVKLNYKQKFGEHHVDAMALYEQNEFKSEMFSADRSNFPVASLDQLFLGDASTQKNLGSSTENARQSVVGRLVYSYDQRYVVEGSFRYDSSPYYPKGKRNAFFPAVSAAWIVSEEDFFKERFAFVDNLKIRSSFGRLGNDGGSLYTYFYNYAIMPAGYVFGTNNAITPLTRISNLTVPNTNITWEKVDAFDIGLDAILWKGKLGFELDYYNKNKFDILRSRSYDVPLSFGMTPALQNFAKERYYGYEAALSHRSRINEVQINARINMTYTKSRAVDYGENDAVLPGLRQEGSAIGMVRILNAKGIFRDEADVANWPKYLSSPNGTPVTPKPGDIKYEDMNGDGVVELYSGSPDRAFEARYINPPTVYGINLGAAWKGLSLDAFFQASTDVFINYTAANDIANFYELHLDRWTPDNPDASYPRLLSNHENNRLPSTFYVKNGNYIKLRTAQLAYDIPKDWIKAAGLRSMSITVQGQNLFTISKNRRYDPESTGATANLYPPQRIFSMGVRVGL</sequence>
<dbReference type="AlphaFoldDB" id="A0A380CXV2"/>
<dbReference type="PANTHER" id="PTHR30069:SF29">
    <property type="entry name" value="HEMOGLOBIN AND HEMOGLOBIN-HAPTOGLOBIN-BINDING PROTEIN 1-RELATED"/>
    <property type="match status" value="1"/>
</dbReference>
<keyword evidence="7 8" id="KW-0998">Cell outer membrane</keyword>
<dbReference type="NCBIfam" id="TIGR04056">
    <property type="entry name" value="OMP_RagA_SusC"/>
    <property type="match status" value="1"/>
</dbReference>
<dbReference type="Pfam" id="PF07660">
    <property type="entry name" value="STN"/>
    <property type="match status" value="1"/>
</dbReference>
<feature type="transmembrane region" description="Helical" evidence="9">
    <location>
        <begin position="12"/>
        <end position="37"/>
    </location>
</feature>
<dbReference type="Proteomes" id="UP000254893">
    <property type="component" value="Unassembled WGS sequence"/>
</dbReference>
<dbReference type="InterPro" id="IPR037066">
    <property type="entry name" value="Plug_dom_sf"/>
</dbReference>
<dbReference type="NCBIfam" id="TIGR04057">
    <property type="entry name" value="SusC_RagA_signa"/>
    <property type="match status" value="1"/>
</dbReference>
<dbReference type="InterPro" id="IPR023996">
    <property type="entry name" value="TonB-dep_OMP_SusC/RagA"/>
</dbReference>
<evidence type="ECO:0000256" key="9">
    <source>
        <dbReference type="SAM" id="Phobius"/>
    </source>
</evidence>